<accession>A0ABS8R7S1</accession>
<protein>
    <submittedName>
        <fullName evidence="1">Uncharacterized protein</fullName>
    </submittedName>
</protein>
<dbReference type="EMBL" id="JAJPDE010000062">
    <property type="protein sequence ID" value="MCD7130533.1"/>
    <property type="molecule type" value="Genomic_DNA"/>
</dbReference>
<proteinExistence type="predicted"/>
<evidence type="ECO:0000313" key="1">
    <source>
        <dbReference type="EMBL" id="MCD7130533.1"/>
    </source>
</evidence>
<gene>
    <name evidence="1" type="ORF">LTY36_04925</name>
</gene>
<sequence length="141" mass="16460">MSAGLKSIDCKATAKAMKEYLSEYQDWKLRSMRDLPTISSPKIDSLPKSKFKTPDQQFISYSDAQHEVFKRLDCINKIRNQEPQLGNILYYRFIEKKTVIYLAVKMNISERTLNRYQNTALIKCAFLCEDDMLILRKTSSC</sequence>
<reference evidence="1 2" key="1">
    <citation type="submission" date="2021-12" db="EMBL/GenBank/DDBJ databases">
        <title>A phylogenomic analysis of Limosilactobacillus reuteri reveals ancient and stable evolutionary relationships with rodents and birds and zoonotic transmission to humans.</title>
        <authorList>
            <person name="Li F."/>
            <person name="Li X."/>
            <person name="Cheng C."/>
            <person name="Tollenaar S."/>
            <person name="Zhang J.S."/>
            <person name="Simpson D."/>
            <person name="Tasseva G."/>
            <person name="Perez-Munoz M.E."/>
            <person name="Frese S."/>
            <person name="Gaenzle M.G."/>
            <person name="Walter J."/>
            <person name="Zheng J."/>
        </authorList>
    </citation>
    <scope>NUCLEOTIDE SEQUENCE [LARGE SCALE GENOMIC DNA]</scope>
    <source>
        <strain evidence="1 2">BG-MG3-B</strain>
    </source>
</reference>
<dbReference type="RefSeq" id="WP_231823230.1">
    <property type="nucleotide sequence ID" value="NZ_JAJPDE010000062.1"/>
</dbReference>
<name>A0ABS8R7S1_9LACO</name>
<dbReference type="Proteomes" id="UP001199710">
    <property type="component" value="Unassembled WGS sequence"/>
</dbReference>
<comment type="caution">
    <text evidence="1">The sequence shown here is derived from an EMBL/GenBank/DDBJ whole genome shotgun (WGS) entry which is preliminary data.</text>
</comment>
<evidence type="ECO:0000313" key="2">
    <source>
        <dbReference type="Proteomes" id="UP001199710"/>
    </source>
</evidence>
<keyword evidence="2" id="KW-1185">Reference proteome</keyword>
<organism evidence="1 2">
    <name type="scientific">Limosilactobacillus agrestis</name>
    <dbReference type="NCBI Taxonomy" id="2759748"/>
    <lineage>
        <taxon>Bacteria</taxon>
        <taxon>Bacillati</taxon>
        <taxon>Bacillota</taxon>
        <taxon>Bacilli</taxon>
        <taxon>Lactobacillales</taxon>
        <taxon>Lactobacillaceae</taxon>
        <taxon>Limosilactobacillus</taxon>
    </lineage>
</organism>